<sequence length="136" mass="16248">MFYILIISGIFFIAFGTILEKKHGKLKKDLFIDEIYNEKNRDNKIYNDKREVELLEKRLEMLEEMLFTKVLNEEINNSTTIEEDIQEEMSVEEDSMEKYRLIVKYEKQKKSLDEISKLLGINKGEVLLLKNLYKNS</sequence>
<dbReference type="AlphaFoldDB" id="A0A1U7M8W2"/>
<dbReference type="RefSeq" id="WP_075724337.1">
    <property type="nucleotide sequence ID" value="NZ_LTDM01000003.1"/>
</dbReference>
<dbReference type="Proteomes" id="UP000186112">
    <property type="component" value="Unassembled WGS sequence"/>
</dbReference>
<comment type="caution">
    <text evidence="1">The sequence shown here is derived from an EMBL/GenBank/DDBJ whole genome shotgun (WGS) entry which is preliminary data.</text>
</comment>
<protein>
    <submittedName>
        <fullName evidence="1">Uncharacterized protein</fullName>
    </submittedName>
</protein>
<organism evidence="1 2">
    <name type="scientific">Tissierella creatinophila DSM 6911</name>
    <dbReference type="NCBI Taxonomy" id="1123403"/>
    <lineage>
        <taxon>Bacteria</taxon>
        <taxon>Bacillati</taxon>
        <taxon>Bacillota</taxon>
        <taxon>Tissierellia</taxon>
        <taxon>Tissierellales</taxon>
        <taxon>Tissierellaceae</taxon>
        <taxon>Tissierella</taxon>
    </lineage>
</organism>
<gene>
    <name evidence="1" type="ORF">TICRE_02650</name>
</gene>
<keyword evidence="2" id="KW-1185">Reference proteome</keyword>
<accession>A0A1U7M8W2</accession>
<reference evidence="1 2" key="1">
    <citation type="submission" date="2016-02" db="EMBL/GenBank/DDBJ databases">
        <title>Genome sequence of Tissierella creatinophila DSM 6911.</title>
        <authorList>
            <person name="Poehlein A."/>
            <person name="Daniel R."/>
        </authorList>
    </citation>
    <scope>NUCLEOTIDE SEQUENCE [LARGE SCALE GENOMIC DNA]</scope>
    <source>
        <strain evidence="1 2">DSM 6911</strain>
    </source>
</reference>
<name>A0A1U7M8W2_TISCR</name>
<dbReference type="EMBL" id="LTDM01000003">
    <property type="protein sequence ID" value="OLS03752.1"/>
    <property type="molecule type" value="Genomic_DNA"/>
</dbReference>
<evidence type="ECO:0000313" key="1">
    <source>
        <dbReference type="EMBL" id="OLS03752.1"/>
    </source>
</evidence>
<proteinExistence type="predicted"/>
<evidence type="ECO:0000313" key="2">
    <source>
        <dbReference type="Proteomes" id="UP000186112"/>
    </source>
</evidence>